<dbReference type="PROSITE" id="PS51257">
    <property type="entry name" value="PROKAR_LIPOPROTEIN"/>
    <property type="match status" value="1"/>
</dbReference>
<organism evidence="1 2">
    <name type="scientific">Flagellimonas allohymeniacidonis</name>
    <dbReference type="NCBI Taxonomy" id="2517819"/>
    <lineage>
        <taxon>Bacteria</taxon>
        <taxon>Pseudomonadati</taxon>
        <taxon>Bacteroidota</taxon>
        <taxon>Flavobacteriia</taxon>
        <taxon>Flavobacteriales</taxon>
        <taxon>Flavobacteriaceae</taxon>
        <taxon>Flagellimonas</taxon>
    </lineage>
</organism>
<sequence length="146" mass="17485">MGKLKPFFFCVVVSITFSCDFLEGQDKPQIFPEYDYSAIEELVLYEFETDNQVVINDFSTIERIRQTFLDQESYFKNELRKFNGVKPDYSITLFSLKDTLELMVYPTPIEDKIELGFTEKYDPKNPMKTRLVHRFYMNREILELLR</sequence>
<evidence type="ECO:0000313" key="2">
    <source>
        <dbReference type="Proteomes" id="UP000291981"/>
    </source>
</evidence>
<accession>A0A4Q8QDM0</accession>
<dbReference type="AlphaFoldDB" id="A0A4Q8QDM0"/>
<proteinExistence type="predicted"/>
<gene>
    <name evidence="1" type="ORF">EW142_01415</name>
</gene>
<reference evidence="1 2" key="1">
    <citation type="submission" date="2019-02" db="EMBL/GenBank/DDBJ databases">
        <title>Draft genome sequence of Muricauda sp. 176CP4-71.</title>
        <authorList>
            <person name="Park J.-S."/>
        </authorList>
    </citation>
    <scope>NUCLEOTIDE SEQUENCE [LARGE SCALE GENOMIC DNA]</scope>
    <source>
        <strain evidence="1 2">176CP4-71</strain>
    </source>
</reference>
<comment type="caution">
    <text evidence="1">The sequence shown here is derived from an EMBL/GenBank/DDBJ whole genome shotgun (WGS) entry which is preliminary data.</text>
</comment>
<keyword evidence="2" id="KW-1185">Reference proteome</keyword>
<dbReference type="RefSeq" id="WP_130608611.1">
    <property type="nucleotide sequence ID" value="NZ_SGIU01000001.1"/>
</dbReference>
<dbReference type="EMBL" id="SGIU01000001">
    <property type="protein sequence ID" value="TAI48491.1"/>
    <property type="molecule type" value="Genomic_DNA"/>
</dbReference>
<protein>
    <submittedName>
        <fullName evidence="1">Uncharacterized protein</fullName>
    </submittedName>
</protein>
<evidence type="ECO:0000313" key="1">
    <source>
        <dbReference type="EMBL" id="TAI48491.1"/>
    </source>
</evidence>
<dbReference type="Proteomes" id="UP000291981">
    <property type="component" value="Unassembled WGS sequence"/>
</dbReference>
<name>A0A4Q8QDM0_9FLAO</name>